<dbReference type="AlphaFoldDB" id="A0A7J6DQI9"/>
<dbReference type="Proteomes" id="UP000583929">
    <property type="component" value="Unassembled WGS sequence"/>
</dbReference>
<evidence type="ECO:0000313" key="3">
    <source>
        <dbReference type="Proteomes" id="UP000583929"/>
    </source>
</evidence>
<gene>
    <name evidence="2" type="ORF">G4B88_030696</name>
</gene>
<evidence type="ECO:0000256" key="1">
    <source>
        <dbReference type="SAM" id="MobiDB-lite"/>
    </source>
</evidence>
<name>A0A7J6DQI9_CANSA</name>
<feature type="region of interest" description="Disordered" evidence="1">
    <location>
        <begin position="82"/>
        <end position="117"/>
    </location>
</feature>
<dbReference type="EMBL" id="JAATIQ010000737">
    <property type="protein sequence ID" value="KAF4348060.1"/>
    <property type="molecule type" value="Genomic_DNA"/>
</dbReference>
<organism evidence="2 3">
    <name type="scientific">Cannabis sativa</name>
    <name type="common">Hemp</name>
    <name type="synonym">Marijuana</name>
    <dbReference type="NCBI Taxonomy" id="3483"/>
    <lineage>
        <taxon>Eukaryota</taxon>
        <taxon>Viridiplantae</taxon>
        <taxon>Streptophyta</taxon>
        <taxon>Embryophyta</taxon>
        <taxon>Tracheophyta</taxon>
        <taxon>Spermatophyta</taxon>
        <taxon>Magnoliopsida</taxon>
        <taxon>eudicotyledons</taxon>
        <taxon>Gunneridae</taxon>
        <taxon>Pentapetalae</taxon>
        <taxon>rosids</taxon>
        <taxon>fabids</taxon>
        <taxon>Rosales</taxon>
        <taxon>Cannabaceae</taxon>
        <taxon>Cannabis</taxon>
    </lineage>
</organism>
<accession>A0A7J6DQI9</accession>
<reference evidence="2 3" key="1">
    <citation type="journal article" date="2020" name="bioRxiv">
        <title>Sequence and annotation of 42 cannabis genomes reveals extensive copy number variation in cannabinoid synthesis and pathogen resistance genes.</title>
        <authorList>
            <person name="Mckernan K.J."/>
            <person name="Helbert Y."/>
            <person name="Kane L.T."/>
            <person name="Ebling H."/>
            <person name="Zhang L."/>
            <person name="Liu B."/>
            <person name="Eaton Z."/>
            <person name="Mclaughlin S."/>
            <person name="Kingan S."/>
            <person name="Baybayan P."/>
            <person name="Concepcion G."/>
            <person name="Jordan M."/>
            <person name="Riva A."/>
            <person name="Barbazuk W."/>
            <person name="Harkins T."/>
        </authorList>
    </citation>
    <scope>NUCLEOTIDE SEQUENCE [LARGE SCALE GENOMIC DNA]</scope>
    <source>
        <strain evidence="3">cv. Jamaican Lion 4</strain>
        <tissue evidence="2">Leaf</tissue>
    </source>
</reference>
<proteinExistence type="predicted"/>
<evidence type="ECO:0000313" key="2">
    <source>
        <dbReference type="EMBL" id="KAF4348060.1"/>
    </source>
</evidence>
<sequence length="133" mass="14747">MKTLCNTLASVGEPISTQEHLTYLLNGLGPEYNAFVTPILARPVKPTIEEVHSLLLSYEAHLERQTAAATLSSLQANFANLSFPKQRPKTPSSQPPFNPRYSPQTQHSRPPFSLPFHTPRSIINTNVLCTILP</sequence>
<protein>
    <submittedName>
        <fullName evidence="2">Uncharacterized protein</fullName>
    </submittedName>
</protein>
<dbReference type="PANTHER" id="PTHR47481:SF31">
    <property type="entry name" value="OS01G0873500 PROTEIN"/>
    <property type="match status" value="1"/>
</dbReference>
<comment type="caution">
    <text evidence="2">The sequence shown here is derived from an EMBL/GenBank/DDBJ whole genome shotgun (WGS) entry which is preliminary data.</text>
</comment>
<dbReference type="PANTHER" id="PTHR47481">
    <property type="match status" value="1"/>
</dbReference>
<keyword evidence="3" id="KW-1185">Reference proteome</keyword>